<evidence type="ECO:0000256" key="5">
    <source>
        <dbReference type="ARBA" id="ARBA00022705"/>
    </source>
</evidence>
<feature type="non-terminal residue" evidence="11">
    <location>
        <position position="883"/>
    </location>
</feature>
<dbReference type="Pfam" id="PF07733">
    <property type="entry name" value="DNA_pol3_alpha"/>
    <property type="match status" value="1"/>
</dbReference>
<dbReference type="EC" id="2.7.7.7" evidence="1"/>
<dbReference type="GO" id="GO:0006281">
    <property type="term" value="P:DNA repair"/>
    <property type="evidence" value="ECO:0007669"/>
    <property type="project" value="UniProtKB-KW"/>
</dbReference>
<dbReference type="InterPro" id="IPR029460">
    <property type="entry name" value="DNAPol_HHH"/>
</dbReference>
<name>N6YTV7_THAL4</name>
<dbReference type="NCBIfam" id="NF004225">
    <property type="entry name" value="PRK05672.1"/>
    <property type="match status" value="1"/>
</dbReference>
<protein>
    <recommendedName>
        <fullName evidence="1">DNA-directed DNA polymerase</fullName>
        <ecNumber evidence="1">2.7.7.7</ecNumber>
    </recommendedName>
</protein>
<keyword evidence="8" id="KW-0234">DNA repair</keyword>
<evidence type="ECO:0000256" key="1">
    <source>
        <dbReference type="ARBA" id="ARBA00012417"/>
    </source>
</evidence>
<keyword evidence="7" id="KW-0239">DNA-directed DNA polymerase</keyword>
<dbReference type="InterPro" id="IPR004013">
    <property type="entry name" value="PHP_dom"/>
</dbReference>
<dbReference type="Pfam" id="PF14579">
    <property type="entry name" value="HHH_6"/>
    <property type="match status" value="1"/>
</dbReference>
<evidence type="ECO:0000256" key="9">
    <source>
        <dbReference type="ARBA" id="ARBA00049244"/>
    </source>
</evidence>
<gene>
    <name evidence="11" type="ORF">C666_14515</name>
</gene>
<keyword evidence="5" id="KW-0235">DNA replication</keyword>
<dbReference type="PANTHER" id="PTHR32294:SF4">
    <property type="entry name" value="ERROR-PRONE DNA POLYMERASE"/>
    <property type="match status" value="1"/>
</dbReference>
<dbReference type="InterPro" id="IPR011708">
    <property type="entry name" value="DNA_pol3_alpha_NTPase_dom"/>
</dbReference>
<dbReference type="NCBIfam" id="TIGR00594">
    <property type="entry name" value="polc"/>
    <property type="match status" value="1"/>
</dbReference>
<dbReference type="SMART" id="SM00481">
    <property type="entry name" value="POLIIIAc"/>
    <property type="match status" value="1"/>
</dbReference>
<dbReference type="InterPro" id="IPR003141">
    <property type="entry name" value="Pol/His_phosphatase_N"/>
</dbReference>
<comment type="catalytic activity">
    <reaction evidence="9">
        <text>DNA(n) + a 2'-deoxyribonucleoside 5'-triphosphate = DNA(n+1) + diphosphate</text>
        <dbReference type="Rhea" id="RHEA:22508"/>
        <dbReference type="Rhea" id="RHEA-COMP:17339"/>
        <dbReference type="Rhea" id="RHEA-COMP:17340"/>
        <dbReference type="ChEBI" id="CHEBI:33019"/>
        <dbReference type="ChEBI" id="CHEBI:61560"/>
        <dbReference type="ChEBI" id="CHEBI:173112"/>
        <dbReference type="EC" id="2.7.7.7"/>
    </reaction>
</comment>
<accession>N6YTV7</accession>
<dbReference type="CDD" id="cd07434">
    <property type="entry name" value="PHP_PolIIIA_DnaE2"/>
    <property type="match status" value="1"/>
</dbReference>
<dbReference type="SUPFAM" id="SSF89550">
    <property type="entry name" value="PHP domain-like"/>
    <property type="match status" value="1"/>
</dbReference>
<dbReference type="InterPro" id="IPR016195">
    <property type="entry name" value="Pol/histidinol_Pase-like"/>
</dbReference>
<dbReference type="GO" id="GO:0008408">
    <property type="term" value="F:3'-5' exonuclease activity"/>
    <property type="evidence" value="ECO:0007669"/>
    <property type="project" value="InterPro"/>
</dbReference>
<reference evidence="11 12" key="1">
    <citation type="submission" date="2012-09" db="EMBL/GenBank/DDBJ databases">
        <title>Draft Genome Sequences of 6 Strains from Genus Thauera.</title>
        <authorList>
            <person name="Liu B."/>
            <person name="Shapleigh J.P."/>
            <person name="Frostegard A.H."/>
        </authorList>
    </citation>
    <scope>NUCLEOTIDE SEQUENCE [LARGE SCALE GENOMIC DNA]</scope>
    <source>
        <strain evidence="12">47Lol / DSM 12138</strain>
    </source>
</reference>
<sequence length="883" mass="96588">MFPEHAELHCLSNFSFQRGASHPEELVAQAAAFGYAAIAITDECSLAGVVRAHRALQALPAQGRPRLIIGSELHLADGPRIVLLAANRAGYGQLSRLISHARRGAGKGEYRLTRAMLDDACADCLALLVPPPDFPPPDAGASPAPGLEADAAWLAQCFPGRAWLAVAVRLDGRDRARITRLRRIARDTGMAAVAASGALMHDPARRALADVMTALRLHCSVAEAGLALAPNAERRLHDRETLARRYPPALLAETLAVAARCRFSLDELRYAYPAELVPDGEIPTTWLRRLVEGGLAWRYRGQNPGHATPAALAAAGDPAPPPVRAQIEHELALIAELGYEPYFLTVHDIVRFARGAGILCQGRGSAANSAVCWALGITEVDPGLGIMLVERFISRERNEPPDIDVDFEHERREEVIQYVYRKYGRERAALAATVISYRARSALRDVGRALGLGEAQIERLTREHHWFDGRRIRPERLAEAGLDPDSPVSRRLAALTEELIGFPRHLSQHVGGFVIARGRLDELVPVENAAMPERTVIQWDKDDLDAVGLMKIDVLALGMLSALRRGLALASAWRGRPLSLASIERERPEVYAMLSRADSIGVFQVESRAQMSMLPRLRPQCFYDLVVEVAIVRPGPIQGGMVHPYLRARERAARGEDPMDGVRKEIHAALARTLGVPIFQEQVMQLAVVAAGFSGGEADQLRRAMGTWRRKGELERYREKLLRGLADNGYDAGFARRLSQQIEGFGEYGFPESHAASFALLVYASAWLKRFEPAAFLAALLNSQPMGFYSPSQLIQDAHRHGVETRPPDVTASDWDCTLEAPPPAATARACAARQPAVRLGLRMIHGLGRDTAARIAAARCQRAFAGVPDLAARAWLDAGELR</sequence>
<proteinExistence type="predicted"/>
<evidence type="ECO:0000256" key="6">
    <source>
        <dbReference type="ARBA" id="ARBA00022763"/>
    </source>
</evidence>
<dbReference type="AlphaFoldDB" id="N6YTV7"/>
<dbReference type="OrthoDB" id="9803237at2"/>
<evidence type="ECO:0000256" key="2">
    <source>
        <dbReference type="ARBA" id="ARBA00022490"/>
    </source>
</evidence>
<keyword evidence="2" id="KW-0963">Cytoplasm</keyword>
<dbReference type="GO" id="GO:0003887">
    <property type="term" value="F:DNA-directed DNA polymerase activity"/>
    <property type="evidence" value="ECO:0007669"/>
    <property type="project" value="UniProtKB-KW"/>
</dbReference>
<dbReference type="InterPro" id="IPR004805">
    <property type="entry name" value="DnaE2/DnaE/PolC"/>
</dbReference>
<dbReference type="EMBL" id="AMXE01000066">
    <property type="protein sequence ID" value="ENO85827.1"/>
    <property type="molecule type" value="Genomic_DNA"/>
</dbReference>
<dbReference type="Gene3D" id="3.20.20.140">
    <property type="entry name" value="Metal-dependent hydrolases"/>
    <property type="match status" value="1"/>
</dbReference>
<comment type="caution">
    <text evidence="11">The sequence shown here is derived from an EMBL/GenBank/DDBJ whole genome shotgun (WGS) entry which is preliminary data.</text>
</comment>
<organism evidence="11 12">
    <name type="scientific">Thauera linaloolentis (strain DSM 12138 / JCM 21573 / CCUG 41526 / CIP 105981 / IAM 15112 / NBRC 102519 / 47Lol)</name>
    <dbReference type="NCBI Taxonomy" id="1123367"/>
    <lineage>
        <taxon>Bacteria</taxon>
        <taxon>Pseudomonadati</taxon>
        <taxon>Pseudomonadota</taxon>
        <taxon>Betaproteobacteria</taxon>
        <taxon>Rhodocyclales</taxon>
        <taxon>Zoogloeaceae</taxon>
        <taxon>Thauera</taxon>
    </lineage>
</organism>
<keyword evidence="6" id="KW-0227">DNA damage</keyword>
<dbReference type="Proteomes" id="UP000013232">
    <property type="component" value="Unassembled WGS sequence"/>
</dbReference>
<evidence type="ECO:0000259" key="10">
    <source>
        <dbReference type="SMART" id="SM00481"/>
    </source>
</evidence>
<dbReference type="eggNOG" id="COG0587">
    <property type="taxonomic scope" value="Bacteria"/>
</dbReference>
<dbReference type="InterPro" id="IPR040982">
    <property type="entry name" value="DNA_pol3_finger"/>
</dbReference>
<evidence type="ECO:0000256" key="8">
    <source>
        <dbReference type="ARBA" id="ARBA00023204"/>
    </source>
</evidence>
<dbReference type="Gene3D" id="1.10.150.870">
    <property type="match status" value="1"/>
</dbReference>
<dbReference type="GO" id="GO:0006260">
    <property type="term" value="P:DNA replication"/>
    <property type="evidence" value="ECO:0007669"/>
    <property type="project" value="UniProtKB-KW"/>
</dbReference>
<feature type="domain" description="Polymerase/histidinol phosphatase N-terminal" evidence="10">
    <location>
        <begin position="6"/>
        <end position="77"/>
    </location>
</feature>
<evidence type="ECO:0000313" key="12">
    <source>
        <dbReference type="Proteomes" id="UP000013232"/>
    </source>
</evidence>
<dbReference type="PANTHER" id="PTHR32294">
    <property type="entry name" value="DNA POLYMERASE III SUBUNIT ALPHA"/>
    <property type="match status" value="1"/>
</dbReference>
<dbReference type="Pfam" id="PF17657">
    <property type="entry name" value="DNA_pol3_finger"/>
    <property type="match status" value="1"/>
</dbReference>
<dbReference type="RefSeq" id="WP_004341729.1">
    <property type="nucleotide sequence ID" value="NZ_AMXE01000066.1"/>
</dbReference>
<evidence type="ECO:0000313" key="11">
    <source>
        <dbReference type="EMBL" id="ENO85827.1"/>
    </source>
</evidence>
<dbReference type="STRING" id="1123367.GCA_000621305_03520"/>
<evidence type="ECO:0000256" key="7">
    <source>
        <dbReference type="ARBA" id="ARBA00022932"/>
    </source>
</evidence>
<keyword evidence="3" id="KW-0808">Transferase</keyword>
<evidence type="ECO:0000256" key="4">
    <source>
        <dbReference type="ARBA" id="ARBA00022695"/>
    </source>
</evidence>
<dbReference type="Pfam" id="PF02811">
    <property type="entry name" value="PHP"/>
    <property type="match status" value="1"/>
</dbReference>
<keyword evidence="12" id="KW-1185">Reference proteome</keyword>
<evidence type="ECO:0000256" key="3">
    <source>
        <dbReference type="ARBA" id="ARBA00022679"/>
    </source>
</evidence>
<keyword evidence="4" id="KW-0548">Nucleotidyltransferase</keyword>